<dbReference type="EMBL" id="SOHL01000015">
    <property type="protein sequence ID" value="TFD70820.1"/>
    <property type="molecule type" value="Genomic_DNA"/>
</dbReference>
<evidence type="ECO:0000313" key="1">
    <source>
        <dbReference type="EMBL" id="TFD70820.1"/>
    </source>
</evidence>
<evidence type="ECO:0000313" key="2">
    <source>
        <dbReference type="Proteomes" id="UP000297983"/>
    </source>
</evidence>
<accession>A0A4R9AVP7</accession>
<reference evidence="1 2" key="1">
    <citation type="submission" date="2019-03" db="EMBL/GenBank/DDBJ databases">
        <title>Genomics of glacier-inhabiting Cryobacterium strains.</title>
        <authorList>
            <person name="Liu Q."/>
            <person name="Xin Y.-H."/>
        </authorList>
    </citation>
    <scope>NUCLEOTIDE SEQUENCE [LARGE SCALE GENOMIC DNA]</scope>
    <source>
        <strain evidence="1 2">Hz16</strain>
    </source>
</reference>
<comment type="caution">
    <text evidence="1">The sequence shown here is derived from an EMBL/GenBank/DDBJ whole genome shotgun (WGS) entry which is preliminary data.</text>
</comment>
<dbReference type="AlphaFoldDB" id="A0A4R9AVP7"/>
<proteinExistence type="predicted"/>
<gene>
    <name evidence="1" type="ORF">E3T50_09635</name>
</gene>
<organism evidence="1 2">
    <name type="scientific">Cryobacterium gelidum</name>
    <dbReference type="NCBI Taxonomy" id="1259164"/>
    <lineage>
        <taxon>Bacteria</taxon>
        <taxon>Bacillati</taxon>
        <taxon>Actinomycetota</taxon>
        <taxon>Actinomycetes</taxon>
        <taxon>Micrococcales</taxon>
        <taxon>Microbacteriaceae</taxon>
        <taxon>Cryobacterium</taxon>
    </lineage>
</organism>
<protein>
    <submittedName>
        <fullName evidence="1">Uncharacterized protein</fullName>
    </submittedName>
</protein>
<name>A0A4R9AVP7_9MICO</name>
<dbReference type="RefSeq" id="WP_134551626.1">
    <property type="nucleotide sequence ID" value="NZ_SOHL01000015.1"/>
</dbReference>
<dbReference type="Proteomes" id="UP000297983">
    <property type="component" value="Unassembled WGS sequence"/>
</dbReference>
<sequence length="88" mass="9631">MGGLIRVEVGGRVLYPGFQVDRDVRAILPVIAGLLDLAAENSWSAEDLALWMTAPSTSFESEDRPVDHLRSEPEAVLAAARSEFDSCW</sequence>
<keyword evidence="2" id="KW-1185">Reference proteome</keyword>